<dbReference type="Gene3D" id="1.10.630.10">
    <property type="entry name" value="Cytochrome P450"/>
    <property type="match status" value="2"/>
</dbReference>
<evidence type="ECO:0000256" key="8">
    <source>
        <dbReference type="ARBA" id="ARBA00023004"/>
    </source>
</evidence>
<evidence type="ECO:0000256" key="1">
    <source>
        <dbReference type="ARBA" id="ARBA00001971"/>
    </source>
</evidence>
<dbReference type="SUPFAM" id="SSF48264">
    <property type="entry name" value="Cytochrome P450"/>
    <property type="match status" value="1"/>
</dbReference>
<evidence type="ECO:0000256" key="6">
    <source>
        <dbReference type="ARBA" id="ARBA00022989"/>
    </source>
</evidence>
<keyword evidence="6" id="KW-1133">Transmembrane helix</keyword>
<organism evidence="11 12">
    <name type="scientific">Hevea brasiliensis</name>
    <name type="common">Para rubber tree</name>
    <name type="synonym">Siphonia brasiliensis</name>
    <dbReference type="NCBI Taxonomy" id="3981"/>
    <lineage>
        <taxon>Eukaryota</taxon>
        <taxon>Viridiplantae</taxon>
        <taxon>Streptophyta</taxon>
        <taxon>Embryophyta</taxon>
        <taxon>Tracheophyta</taxon>
        <taxon>Spermatophyta</taxon>
        <taxon>Magnoliopsida</taxon>
        <taxon>eudicotyledons</taxon>
        <taxon>Gunneridae</taxon>
        <taxon>Pentapetalae</taxon>
        <taxon>rosids</taxon>
        <taxon>fabids</taxon>
        <taxon>Malpighiales</taxon>
        <taxon>Euphorbiaceae</taxon>
        <taxon>Crotonoideae</taxon>
        <taxon>Micrandreae</taxon>
        <taxon>Hevea</taxon>
    </lineage>
</organism>
<keyword evidence="8" id="KW-0408">Iron</keyword>
<evidence type="ECO:0000313" key="11">
    <source>
        <dbReference type="EMBL" id="KAF2286734.1"/>
    </source>
</evidence>
<dbReference type="GO" id="GO:0004497">
    <property type="term" value="F:monooxygenase activity"/>
    <property type="evidence" value="ECO:0007669"/>
    <property type="project" value="UniProtKB-KW"/>
</dbReference>
<evidence type="ECO:0000256" key="5">
    <source>
        <dbReference type="ARBA" id="ARBA00022723"/>
    </source>
</evidence>
<accession>A0A6A6KE86</accession>
<dbReference type="GO" id="GO:0016020">
    <property type="term" value="C:membrane"/>
    <property type="evidence" value="ECO:0007669"/>
    <property type="project" value="UniProtKB-SubCell"/>
</dbReference>
<evidence type="ECO:0000313" key="12">
    <source>
        <dbReference type="Proteomes" id="UP000467840"/>
    </source>
</evidence>
<dbReference type="InterPro" id="IPR050651">
    <property type="entry name" value="Plant_Cytochrome_P450_Monoox"/>
</dbReference>
<dbReference type="EMBL" id="JAAGAX010000017">
    <property type="protein sequence ID" value="KAF2286734.1"/>
    <property type="molecule type" value="Genomic_DNA"/>
</dbReference>
<evidence type="ECO:0000256" key="3">
    <source>
        <dbReference type="ARBA" id="ARBA00022617"/>
    </source>
</evidence>
<name>A0A6A6KE86_HEVBR</name>
<dbReference type="Proteomes" id="UP000467840">
    <property type="component" value="Chromosome 3"/>
</dbReference>
<protein>
    <recommendedName>
        <fullName evidence="13">Cytochrome P450</fullName>
    </recommendedName>
</protein>
<keyword evidence="9" id="KW-0503">Monooxygenase</keyword>
<comment type="cofactor">
    <cofactor evidence="1">
        <name>heme</name>
        <dbReference type="ChEBI" id="CHEBI:30413"/>
    </cofactor>
</comment>
<evidence type="ECO:0000256" key="10">
    <source>
        <dbReference type="ARBA" id="ARBA00023136"/>
    </source>
</evidence>
<keyword evidence="3" id="KW-0349">Heme</keyword>
<dbReference type="InterPro" id="IPR036396">
    <property type="entry name" value="Cyt_P450_sf"/>
</dbReference>
<evidence type="ECO:0000256" key="7">
    <source>
        <dbReference type="ARBA" id="ARBA00023002"/>
    </source>
</evidence>
<comment type="caution">
    <text evidence="11">The sequence shown here is derived from an EMBL/GenBank/DDBJ whole genome shotgun (WGS) entry which is preliminary data.</text>
</comment>
<dbReference type="PANTHER" id="PTHR47947:SF26">
    <property type="entry name" value="CYTOCHROME P450"/>
    <property type="match status" value="1"/>
</dbReference>
<keyword evidence="4" id="KW-0812">Transmembrane</keyword>
<evidence type="ECO:0000256" key="9">
    <source>
        <dbReference type="ARBA" id="ARBA00023033"/>
    </source>
</evidence>
<evidence type="ECO:0008006" key="13">
    <source>
        <dbReference type="Google" id="ProtNLM"/>
    </source>
</evidence>
<evidence type="ECO:0000256" key="2">
    <source>
        <dbReference type="ARBA" id="ARBA00004370"/>
    </source>
</evidence>
<reference evidence="11 12" key="1">
    <citation type="journal article" date="2020" name="Mol. Plant">
        <title>The Chromosome-Based Rubber Tree Genome Provides New Insights into Spurge Genome Evolution and Rubber Biosynthesis.</title>
        <authorList>
            <person name="Liu J."/>
            <person name="Shi C."/>
            <person name="Shi C.C."/>
            <person name="Li W."/>
            <person name="Zhang Q.J."/>
            <person name="Zhang Y."/>
            <person name="Li K."/>
            <person name="Lu H.F."/>
            <person name="Shi C."/>
            <person name="Zhu S.T."/>
            <person name="Xiao Z.Y."/>
            <person name="Nan H."/>
            <person name="Yue Y."/>
            <person name="Zhu X.G."/>
            <person name="Wu Y."/>
            <person name="Hong X.N."/>
            <person name="Fan G.Y."/>
            <person name="Tong Y."/>
            <person name="Zhang D."/>
            <person name="Mao C.L."/>
            <person name="Liu Y.L."/>
            <person name="Hao S.J."/>
            <person name="Liu W.Q."/>
            <person name="Lv M.Q."/>
            <person name="Zhang H.B."/>
            <person name="Liu Y."/>
            <person name="Hu-Tang G.R."/>
            <person name="Wang J.P."/>
            <person name="Wang J.H."/>
            <person name="Sun Y.H."/>
            <person name="Ni S.B."/>
            <person name="Chen W.B."/>
            <person name="Zhang X.C."/>
            <person name="Jiao Y.N."/>
            <person name="Eichler E.E."/>
            <person name="Li G.H."/>
            <person name="Liu X."/>
            <person name="Gao L.Z."/>
        </authorList>
    </citation>
    <scope>NUCLEOTIDE SEQUENCE [LARGE SCALE GENOMIC DNA]</scope>
    <source>
        <strain evidence="12">cv. GT1</strain>
        <tissue evidence="11">Leaf</tissue>
    </source>
</reference>
<dbReference type="PANTHER" id="PTHR47947">
    <property type="entry name" value="CYTOCHROME P450 82C3-RELATED"/>
    <property type="match status" value="1"/>
</dbReference>
<keyword evidence="5" id="KW-0479">Metal-binding</keyword>
<dbReference type="GO" id="GO:0020037">
    <property type="term" value="F:heme binding"/>
    <property type="evidence" value="ECO:0007669"/>
    <property type="project" value="InterPro"/>
</dbReference>
<dbReference type="GO" id="GO:0005506">
    <property type="term" value="F:iron ion binding"/>
    <property type="evidence" value="ECO:0007669"/>
    <property type="project" value="InterPro"/>
</dbReference>
<dbReference type="GO" id="GO:0016705">
    <property type="term" value="F:oxidoreductase activity, acting on paired donors, with incorporation or reduction of molecular oxygen"/>
    <property type="evidence" value="ECO:0007669"/>
    <property type="project" value="InterPro"/>
</dbReference>
<keyword evidence="10" id="KW-0472">Membrane</keyword>
<evidence type="ECO:0000256" key="4">
    <source>
        <dbReference type="ARBA" id="ARBA00022692"/>
    </source>
</evidence>
<dbReference type="Pfam" id="PF00067">
    <property type="entry name" value="p450"/>
    <property type="match status" value="2"/>
</dbReference>
<keyword evidence="12" id="KW-1185">Reference proteome</keyword>
<gene>
    <name evidence="11" type="ORF">GH714_026566</name>
</gene>
<dbReference type="AlphaFoldDB" id="A0A6A6KE86"/>
<dbReference type="InterPro" id="IPR001128">
    <property type="entry name" value="Cyt_P450"/>
</dbReference>
<comment type="subcellular location">
    <subcellularLocation>
        <location evidence="2">Membrane</location>
    </subcellularLocation>
</comment>
<sequence length="244" mass="28205">MIGSSTRPSSIASKYLGYNGAMFGLSPYGPYWRDIRKLAILELLSNNRLEKLKHVRVSEVETGVRNLYVLCTNGRTGSTVVDMDQWFSNMTMNLMIRMIAGKPLIKDEESERFCRATKNFMHLLGVVVISDLIPGTEWLDLQGHARSMKRTAKDMDYFISRSLSVPREAMEDCYVGGFYVPKGTRLLVNIWKLHRDPRIWRNPNEFHPERFLACEGHEFDVRGQNFEYIPSVLEEELALEYRLA</sequence>
<proteinExistence type="predicted"/>
<keyword evidence="7" id="KW-0560">Oxidoreductase</keyword>